<dbReference type="SUPFAM" id="SSF48239">
    <property type="entry name" value="Terpenoid cyclases/Protein prenyltransferases"/>
    <property type="match status" value="2"/>
</dbReference>
<dbReference type="OrthoDB" id="250219at2"/>
<protein>
    <recommendedName>
        <fullName evidence="3">Prenyltransferase and squalene oxidase repeat protein</fullName>
    </recommendedName>
</protein>
<organism evidence="1 2">
    <name type="scientific">Gimesia algae</name>
    <dbReference type="NCBI Taxonomy" id="2527971"/>
    <lineage>
        <taxon>Bacteria</taxon>
        <taxon>Pseudomonadati</taxon>
        <taxon>Planctomycetota</taxon>
        <taxon>Planctomycetia</taxon>
        <taxon>Planctomycetales</taxon>
        <taxon>Planctomycetaceae</taxon>
        <taxon>Gimesia</taxon>
    </lineage>
</organism>
<dbReference type="Gene3D" id="1.50.10.20">
    <property type="match status" value="1"/>
</dbReference>
<proteinExistence type="predicted"/>
<dbReference type="KEGG" id="gax:Pan161_14100"/>
<name>A0A517V9Y1_9PLAN</name>
<evidence type="ECO:0008006" key="3">
    <source>
        <dbReference type="Google" id="ProtNLM"/>
    </source>
</evidence>
<dbReference type="RefSeq" id="WP_145225293.1">
    <property type="nucleotide sequence ID" value="NZ_CP036343.1"/>
</dbReference>
<sequence>MYRHCNHIQVHLLGILLFIPGQLIAEDQTPGIRVERGEFKSRQQLGSNALLKGRRWLVQQQRYDGSWQSKTYASLESRIATSALVMSTLVEITPPGAAQGESISRGFAFLKSKINQEEIWKSIEAESNYPLYSICLILATLNQYQPEATANRELRDSLSQELLRRQRILQADRISEGDVAGGWRPGSDSFQQGSAANPANVSVTFFALAALSGAQKLPLKNRIGALEYLQHCQLPTEATGAGGFVFTILPDHPLNKAGSKRTRSGKLYGVPYLSASCDGISALLACDVTSDDRRIQSALTVLSQLLHSRLAEFPFNIKRSYQKLDALYFYEAAATARVWKQMREKGVVNQFLNSRCHEVLQTLIEKQHADGHWENPLPWMMEDDPLIATAFALQAIYRCQTPAD</sequence>
<evidence type="ECO:0000313" key="2">
    <source>
        <dbReference type="Proteomes" id="UP000316855"/>
    </source>
</evidence>
<reference evidence="1 2" key="1">
    <citation type="submission" date="2019-02" db="EMBL/GenBank/DDBJ databases">
        <title>Deep-cultivation of Planctomycetes and their phenomic and genomic characterization uncovers novel biology.</title>
        <authorList>
            <person name="Wiegand S."/>
            <person name="Jogler M."/>
            <person name="Boedeker C."/>
            <person name="Pinto D."/>
            <person name="Vollmers J."/>
            <person name="Rivas-Marin E."/>
            <person name="Kohn T."/>
            <person name="Peeters S.H."/>
            <person name="Heuer A."/>
            <person name="Rast P."/>
            <person name="Oberbeckmann S."/>
            <person name="Bunk B."/>
            <person name="Jeske O."/>
            <person name="Meyerdierks A."/>
            <person name="Storesund J.E."/>
            <person name="Kallscheuer N."/>
            <person name="Luecker S."/>
            <person name="Lage O.M."/>
            <person name="Pohl T."/>
            <person name="Merkel B.J."/>
            <person name="Hornburger P."/>
            <person name="Mueller R.-W."/>
            <person name="Bruemmer F."/>
            <person name="Labrenz M."/>
            <person name="Spormann A.M."/>
            <person name="Op den Camp H."/>
            <person name="Overmann J."/>
            <person name="Amann R."/>
            <person name="Jetten M.S.M."/>
            <person name="Mascher T."/>
            <person name="Medema M.H."/>
            <person name="Devos D.P."/>
            <person name="Kaster A.-K."/>
            <person name="Ovreas L."/>
            <person name="Rohde M."/>
            <person name="Galperin M.Y."/>
            <person name="Jogler C."/>
        </authorList>
    </citation>
    <scope>NUCLEOTIDE SEQUENCE [LARGE SCALE GENOMIC DNA]</scope>
    <source>
        <strain evidence="1 2">Pan161</strain>
    </source>
</reference>
<dbReference type="InterPro" id="IPR008930">
    <property type="entry name" value="Terpenoid_cyclase/PrenylTrfase"/>
</dbReference>
<keyword evidence="2" id="KW-1185">Reference proteome</keyword>
<dbReference type="Proteomes" id="UP000316855">
    <property type="component" value="Chromosome"/>
</dbReference>
<dbReference type="EMBL" id="CP036343">
    <property type="protein sequence ID" value="QDT89778.1"/>
    <property type="molecule type" value="Genomic_DNA"/>
</dbReference>
<gene>
    <name evidence="1" type="ORF">Pan161_14100</name>
</gene>
<evidence type="ECO:0000313" key="1">
    <source>
        <dbReference type="EMBL" id="QDT89778.1"/>
    </source>
</evidence>
<dbReference type="AlphaFoldDB" id="A0A517V9Y1"/>
<accession>A0A517V9Y1</accession>